<dbReference type="GO" id="GO:0006508">
    <property type="term" value="P:proteolysis"/>
    <property type="evidence" value="ECO:0007669"/>
    <property type="project" value="UniProtKB-KW"/>
</dbReference>
<accession>A0AAE0A1Y4</accession>
<evidence type="ECO:0000256" key="1">
    <source>
        <dbReference type="ARBA" id="ARBA00022670"/>
    </source>
</evidence>
<evidence type="ECO:0000313" key="5">
    <source>
        <dbReference type="Proteomes" id="UP001281410"/>
    </source>
</evidence>
<evidence type="ECO:0000256" key="2">
    <source>
        <dbReference type="ARBA" id="ARBA00022801"/>
    </source>
</evidence>
<feature type="domain" description="Peptidase A1" evidence="3">
    <location>
        <begin position="1"/>
        <end position="217"/>
    </location>
</feature>
<comment type="caution">
    <text evidence="4">The sequence shown here is derived from an EMBL/GenBank/DDBJ whole genome shotgun (WGS) entry which is preliminary data.</text>
</comment>
<name>A0AAE0A1Y4_9ROSI</name>
<dbReference type="GO" id="GO:0008233">
    <property type="term" value="F:peptidase activity"/>
    <property type="evidence" value="ECO:0007669"/>
    <property type="project" value="UniProtKB-KW"/>
</dbReference>
<dbReference type="InterPro" id="IPR033121">
    <property type="entry name" value="PEPTIDASE_A1"/>
</dbReference>
<dbReference type="PANTHER" id="PTHR47967">
    <property type="entry name" value="OS07G0603500 PROTEIN-RELATED"/>
    <property type="match status" value="1"/>
</dbReference>
<dbReference type="EMBL" id="JANJYJ010000007">
    <property type="protein sequence ID" value="KAK3199204.1"/>
    <property type="molecule type" value="Genomic_DNA"/>
</dbReference>
<evidence type="ECO:0000259" key="3">
    <source>
        <dbReference type="PROSITE" id="PS51767"/>
    </source>
</evidence>
<dbReference type="InterPro" id="IPR032799">
    <property type="entry name" value="TAXi_C"/>
</dbReference>
<dbReference type="Gene3D" id="2.40.70.10">
    <property type="entry name" value="Acid Proteases"/>
    <property type="match status" value="1"/>
</dbReference>
<keyword evidence="1" id="KW-0645">Protease</keyword>
<dbReference type="Proteomes" id="UP001281410">
    <property type="component" value="Unassembled WGS sequence"/>
</dbReference>
<dbReference type="PANTHER" id="PTHR47967:SF123">
    <property type="entry name" value="ASPARTIC PROTEINASE NEPENTHESIN-1-LIKE"/>
    <property type="match status" value="1"/>
</dbReference>
<protein>
    <recommendedName>
        <fullName evidence="3">Peptidase A1 domain-containing protein</fullName>
    </recommendedName>
</protein>
<keyword evidence="5" id="KW-1185">Reference proteome</keyword>
<dbReference type="Pfam" id="PF14541">
    <property type="entry name" value="TAXi_C"/>
    <property type="match status" value="1"/>
</dbReference>
<sequence length="226" mass="25059">MGLDLAPDSLLIQLGDNIKGRFSYCMAPFSVGTDPLKLRFGDDIPSDTGVQTTPYTTVSNVNYYVLNLLDISVNSIPLRFPAGTFQGGTTLGFIIDSGVPFTLIDEHTNKVNAYTALTEALQKHYDSFGLQRRVLPGNDQVCYEDNLDFDQHPSITYHFEGANYTVDSRFVITIFGVSESYFCVNVLKGNGVSILGANDQQNMRIIYDNNINSIQFVPEECEHDTA</sequence>
<dbReference type="PROSITE" id="PS51767">
    <property type="entry name" value="PEPTIDASE_A1"/>
    <property type="match status" value="1"/>
</dbReference>
<dbReference type="GO" id="GO:0005576">
    <property type="term" value="C:extracellular region"/>
    <property type="evidence" value="ECO:0007669"/>
    <property type="project" value="TreeGrafter"/>
</dbReference>
<dbReference type="InterPro" id="IPR051708">
    <property type="entry name" value="Plant_Aspart_Prot_A1"/>
</dbReference>
<organism evidence="4 5">
    <name type="scientific">Dipteronia sinensis</name>
    <dbReference type="NCBI Taxonomy" id="43782"/>
    <lineage>
        <taxon>Eukaryota</taxon>
        <taxon>Viridiplantae</taxon>
        <taxon>Streptophyta</taxon>
        <taxon>Embryophyta</taxon>
        <taxon>Tracheophyta</taxon>
        <taxon>Spermatophyta</taxon>
        <taxon>Magnoliopsida</taxon>
        <taxon>eudicotyledons</taxon>
        <taxon>Gunneridae</taxon>
        <taxon>Pentapetalae</taxon>
        <taxon>rosids</taxon>
        <taxon>malvids</taxon>
        <taxon>Sapindales</taxon>
        <taxon>Sapindaceae</taxon>
        <taxon>Hippocastanoideae</taxon>
        <taxon>Acereae</taxon>
        <taxon>Dipteronia</taxon>
    </lineage>
</organism>
<dbReference type="SUPFAM" id="SSF50630">
    <property type="entry name" value="Acid proteases"/>
    <property type="match status" value="1"/>
</dbReference>
<gene>
    <name evidence="4" type="ORF">Dsin_022619</name>
</gene>
<proteinExistence type="predicted"/>
<evidence type="ECO:0000313" key="4">
    <source>
        <dbReference type="EMBL" id="KAK3199204.1"/>
    </source>
</evidence>
<reference evidence="4" key="1">
    <citation type="journal article" date="2023" name="Plant J.">
        <title>Genome sequences and population genomics provide insights into the demographic history, inbreeding, and mutation load of two 'living fossil' tree species of Dipteronia.</title>
        <authorList>
            <person name="Feng Y."/>
            <person name="Comes H.P."/>
            <person name="Chen J."/>
            <person name="Zhu S."/>
            <person name="Lu R."/>
            <person name="Zhang X."/>
            <person name="Li P."/>
            <person name="Qiu J."/>
            <person name="Olsen K.M."/>
            <person name="Qiu Y."/>
        </authorList>
    </citation>
    <scope>NUCLEOTIDE SEQUENCE</scope>
    <source>
        <strain evidence="4">NBL</strain>
    </source>
</reference>
<dbReference type="AlphaFoldDB" id="A0AAE0A1Y4"/>
<keyword evidence="2" id="KW-0378">Hydrolase</keyword>
<dbReference type="InterPro" id="IPR021109">
    <property type="entry name" value="Peptidase_aspartic_dom_sf"/>
</dbReference>